<dbReference type="Pfam" id="PF00067">
    <property type="entry name" value="p450"/>
    <property type="match status" value="1"/>
</dbReference>
<organism evidence="2 3">
    <name type="scientific">Streptomyces rubradiris</name>
    <name type="common">Streptomyces achromogenes subsp. rubradiris</name>
    <dbReference type="NCBI Taxonomy" id="285531"/>
    <lineage>
        <taxon>Bacteria</taxon>
        <taxon>Bacillati</taxon>
        <taxon>Actinomycetota</taxon>
        <taxon>Actinomycetes</taxon>
        <taxon>Kitasatosporales</taxon>
        <taxon>Streptomycetaceae</taxon>
        <taxon>Streptomyces</taxon>
    </lineage>
</organism>
<accession>A0ABQ3RBJ4</accession>
<dbReference type="SUPFAM" id="SSF48264">
    <property type="entry name" value="Cytochrome P450"/>
    <property type="match status" value="1"/>
</dbReference>
<comment type="caution">
    <text evidence="2">The sequence shown here is derived from an EMBL/GenBank/DDBJ whole genome shotgun (WGS) entry which is preliminary data.</text>
</comment>
<dbReference type="PRINTS" id="PR00359">
    <property type="entry name" value="BP450"/>
</dbReference>
<dbReference type="Gene3D" id="1.10.630.10">
    <property type="entry name" value="Cytochrome P450"/>
    <property type="match status" value="1"/>
</dbReference>
<dbReference type="InterPro" id="IPR002397">
    <property type="entry name" value="Cyt_P450_B"/>
</dbReference>
<evidence type="ECO:0000313" key="2">
    <source>
        <dbReference type="EMBL" id="GHI53227.1"/>
    </source>
</evidence>
<dbReference type="InterPro" id="IPR036396">
    <property type="entry name" value="Cyt_P450_sf"/>
</dbReference>
<keyword evidence="3" id="KW-1185">Reference proteome</keyword>
<dbReference type="InterPro" id="IPR001128">
    <property type="entry name" value="Cyt_P450"/>
</dbReference>
<evidence type="ECO:0008006" key="4">
    <source>
        <dbReference type="Google" id="ProtNLM"/>
    </source>
</evidence>
<evidence type="ECO:0000256" key="1">
    <source>
        <dbReference type="ARBA" id="ARBA00010617"/>
    </source>
</evidence>
<dbReference type="PANTHER" id="PTHR24305:SF166">
    <property type="entry name" value="CYTOCHROME P450 12A4, MITOCHONDRIAL-RELATED"/>
    <property type="match status" value="1"/>
</dbReference>
<reference evidence="3" key="1">
    <citation type="submission" date="2023-07" db="EMBL/GenBank/DDBJ databases">
        <title>Whole genome shotgun sequence of Streptomyces achromogenes subsp. rubradiris NBRC 14000.</title>
        <authorList>
            <person name="Komaki H."/>
            <person name="Tamura T."/>
        </authorList>
    </citation>
    <scope>NUCLEOTIDE SEQUENCE [LARGE SCALE GENOMIC DNA]</scope>
    <source>
        <strain evidence="3">NBRC 14000</strain>
    </source>
</reference>
<comment type="similarity">
    <text evidence="1">Belongs to the cytochrome P450 family.</text>
</comment>
<protein>
    <recommendedName>
        <fullName evidence="4">Cytochrome P450</fullName>
    </recommendedName>
</protein>
<dbReference type="EMBL" id="BNEA01000015">
    <property type="protein sequence ID" value="GHI53227.1"/>
    <property type="molecule type" value="Genomic_DNA"/>
</dbReference>
<evidence type="ECO:0000313" key="3">
    <source>
        <dbReference type="Proteomes" id="UP000646738"/>
    </source>
</evidence>
<dbReference type="Proteomes" id="UP000646738">
    <property type="component" value="Unassembled WGS sequence"/>
</dbReference>
<dbReference type="PANTHER" id="PTHR24305">
    <property type="entry name" value="CYTOCHROME P450"/>
    <property type="match status" value="1"/>
</dbReference>
<dbReference type="InterPro" id="IPR050121">
    <property type="entry name" value="Cytochrome_P450_monoxygenase"/>
</dbReference>
<dbReference type="RefSeq" id="WP_189999108.1">
    <property type="nucleotide sequence ID" value="NZ_BNCB01000025.1"/>
</dbReference>
<gene>
    <name evidence="2" type="ORF">Srubr_30730</name>
</gene>
<name>A0ABQ3RBJ4_STRRR</name>
<proteinExistence type="inferred from homology"/>
<sequence length="348" mass="38707">MPPSPPARARTTVFAPRLAALIDDHLGRDVFRLEPDTVGVAGHEIAGRILAARRATETERPTFKPLHGRSISRSEASSVTRTIADDVREALARPLPKDVDLAGPWPLTGHNFLRDLVLGQDPRRLRMLMSRTLELTPKLTWSVITVGAALPGWPRPHTRLTGLANRAARARGYQERRYAMGMYRRAAAPVCFTVSTLVANALWLGAPFGDGTSNRNIILESLRLLPPSWNILRNASPEYPAIDARIGERDDVLLLPLLSHRDPALWDDPDTFRPERWDRLDPDATPGYLPFGHVSERCWGRHMVMPLAELLLDLVRGSGLVVDPGQRVGRVPLLGLLGVEEVRLTRPR</sequence>